<evidence type="ECO:0000313" key="1">
    <source>
        <dbReference type="EMBL" id="KAI3677802.1"/>
    </source>
</evidence>
<dbReference type="EMBL" id="CM042060">
    <property type="protein sequence ID" value="KAI3677802.1"/>
    <property type="molecule type" value="Genomic_DNA"/>
</dbReference>
<dbReference type="Proteomes" id="UP001055879">
    <property type="component" value="Linkage Group LG14"/>
</dbReference>
<organism evidence="1 2">
    <name type="scientific">Arctium lappa</name>
    <name type="common">Greater burdock</name>
    <name type="synonym">Lappa major</name>
    <dbReference type="NCBI Taxonomy" id="4217"/>
    <lineage>
        <taxon>Eukaryota</taxon>
        <taxon>Viridiplantae</taxon>
        <taxon>Streptophyta</taxon>
        <taxon>Embryophyta</taxon>
        <taxon>Tracheophyta</taxon>
        <taxon>Spermatophyta</taxon>
        <taxon>Magnoliopsida</taxon>
        <taxon>eudicotyledons</taxon>
        <taxon>Gunneridae</taxon>
        <taxon>Pentapetalae</taxon>
        <taxon>asterids</taxon>
        <taxon>campanulids</taxon>
        <taxon>Asterales</taxon>
        <taxon>Asteraceae</taxon>
        <taxon>Carduoideae</taxon>
        <taxon>Cardueae</taxon>
        <taxon>Arctiinae</taxon>
        <taxon>Arctium</taxon>
    </lineage>
</organism>
<proteinExistence type="predicted"/>
<keyword evidence="2" id="KW-1185">Reference proteome</keyword>
<reference evidence="2" key="1">
    <citation type="journal article" date="2022" name="Mol. Ecol. Resour.">
        <title>The genomes of chicory, endive, great burdock and yacon provide insights into Asteraceae palaeo-polyploidization history and plant inulin production.</title>
        <authorList>
            <person name="Fan W."/>
            <person name="Wang S."/>
            <person name="Wang H."/>
            <person name="Wang A."/>
            <person name="Jiang F."/>
            <person name="Liu H."/>
            <person name="Zhao H."/>
            <person name="Xu D."/>
            <person name="Zhang Y."/>
        </authorList>
    </citation>
    <scope>NUCLEOTIDE SEQUENCE [LARGE SCALE GENOMIC DNA]</scope>
    <source>
        <strain evidence="2">cv. Niubang</strain>
    </source>
</reference>
<evidence type="ECO:0000313" key="2">
    <source>
        <dbReference type="Proteomes" id="UP001055879"/>
    </source>
</evidence>
<accession>A0ACB8Y2Q1</accession>
<comment type="caution">
    <text evidence="1">The sequence shown here is derived from an EMBL/GenBank/DDBJ whole genome shotgun (WGS) entry which is preliminary data.</text>
</comment>
<sequence length="240" mass="27293">MEFQVDDRVMLKVSPWKGIIRFGKRGKLRPRFLGPFTVLKHVGLQAYQLELLPEMNGIHNTFHVCYVRKCLAEEESIIPLSEIRVDEGNCCVDEPEAILERKSKKLRHKEVPMVKVQWKYHRGANVTWKAEEDMKRRKEVLGVDSAPRGSPRESIRATIRVGLCPCATPVFHAALRARPFAPATARNHYESENSPKPHLSLFISLNALNIYLGQVSICRLHSSVSTTIFLKASIINLDQA</sequence>
<protein>
    <submittedName>
        <fullName evidence="1">Uncharacterized protein</fullName>
    </submittedName>
</protein>
<gene>
    <name evidence="1" type="ORF">L6452_37072</name>
</gene>
<reference evidence="1 2" key="2">
    <citation type="journal article" date="2022" name="Mol. Ecol. Resour.">
        <title>The genomes of chicory, endive, great burdock and yacon provide insights into Asteraceae paleo-polyploidization history and plant inulin production.</title>
        <authorList>
            <person name="Fan W."/>
            <person name="Wang S."/>
            <person name="Wang H."/>
            <person name="Wang A."/>
            <person name="Jiang F."/>
            <person name="Liu H."/>
            <person name="Zhao H."/>
            <person name="Xu D."/>
            <person name="Zhang Y."/>
        </authorList>
    </citation>
    <scope>NUCLEOTIDE SEQUENCE [LARGE SCALE GENOMIC DNA]</scope>
    <source>
        <strain evidence="2">cv. Niubang</strain>
    </source>
</reference>
<name>A0ACB8Y2Q1_ARCLA</name>